<dbReference type="SUPFAM" id="SSF53098">
    <property type="entry name" value="Ribonuclease H-like"/>
    <property type="match status" value="1"/>
</dbReference>
<dbReference type="EMBL" id="ADNS01000031">
    <property type="protein sequence ID" value="EFG80250.1"/>
    <property type="molecule type" value="Genomic_DNA"/>
</dbReference>
<comment type="caution">
    <text evidence="2">The sequence shown here is derived from an EMBL/GenBank/DDBJ whole genome shotgun (WGS) entry which is preliminary data.</text>
</comment>
<sequence>MGGLSGYCLQSEESKYQYSQFCQHLREYVNAAGLSAVIEHEPGQELYVDWAGDKIPVIDQATGLVGLKASLFVAVYPHSGLLFAHAAANEKMPSWIDCHVQALNYLGKVPGIIESDNASTATYRPVRAKPARRIYGRYADLASYYDILIVPARPSKPKDEASVERALQTAYSLILGYFDGVVFYSLDVLNEAIAERIADINDNLIRPDGLTRRELFSADEAPLMRELPHLAFTEVTWKHAKVDRNWHITCDYQYYSVPFKLIGKTLRVRLTKDLVSIFDGDLLVAEHSRLTGFRYRYSTDPAHNPDGILLVSKS</sequence>
<dbReference type="PANTHER" id="PTHR35004:SF8">
    <property type="entry name" value="TRANSPOSASE RV3428C-RELATED"/>
    <property type="match status" value="1"/>
</dbReference>
<dbReference type="PROSITE" id="PS50994">
    <property type="entry name" value="INTEGRASE"/>
    <property type="match status" value="1"/>
</dbReference>
<reference evidence="2 3" key="1">
    <citation type="submission" date="2010-04" db="EMBL/GenBank/DDBJ databases">
        <authorList>
            <person name="Weinstock G."/>
            <person name="Sodergren E."/>
            <person name="Clifton S."/>
            <person name="Fulton L."/>
            <person name="Fulton B."/>
            <person name="Courtney L."/>
            <person name="Fronick C."/>
            <person name="Harrison M."/>
            <person name="Strong C."/>
            <person name="Farmer C."/>
            <person name="Delahaunty K."/>
            <person name="Markovic C."/>
            <person name="Hall O."/>
            <person name="Minx P."/>
            <person name="Tomlinson C."/>
            <person name="Mitreva M."/>
            <person name="Hou S."/>
            <person name="Wollam A."/>
            <person name="Pepin K.H."/>
            <person name="Johnson M."/>
            <person name="Bhonagiri V."/>
            <person name="Zhang X."/>
            <person name="Suruliraj S."/>
            <person name="Warren W."/>
            <person name="Chinwalla A."/>
            <person name="Mardis E.R."/>
            <person name="Wilson R.K."/>
        </authorList>
    </citation>
    <scope>NUCLEOTIDE SEQUENCE [LARGE SCALE GENOMIC DNA]</scope>
    <source>
        <strain evidence="2 3">DSM 20306</strain>
    </source>
</reference>
<gene>
    <name evidence="2" type="ORF">HMPREF0281_02343</name>
</gene>
<evidence type="ECO:0000259" key="1">
    <source>
        <dbReference type="PROSITE" id="PS50994"/>
    </source>
</evidence>
<dbReference type="PANTHER" id="PTHR35004">
    <property type="entry name" value="TRANSPOSASE RV3428C-RELATED"/>
    <property type="match status" value="1"/>
</dbReference>
<evidence type="ECO:0000313" key="3">
    <source>
        <dbReference type="Proteomes" id="UP000006015"/>
    </source>
</evidence>
<dbReference type="InterPro" id="IPR054353">
    <property type="entry name" value="IstA-like_C"/>
</dbReference>
<name>A0ABN0AC78_CORAM</name>
<dbReference type="InterPro" id="IPR001584">
    <property type="entry name" value="Integrase_cat-core"/>
</dbReference>
<accession>A0ABN0AC78</accession>
<dbReference type="Pfam" id="PF22483">
    <property type="entry name" value="Mu-transpos_C_2"/>
    <property type="match status" value="1"/>
</dbReference>
<evidence type="ECO:0000313" key="2">
    <source>
        <dbReference type="EMBL" id="EFG80250.1"/>
    </source>
</evidence>
<dbReference type="RefSeq" id="WP_003849237.1">
    <property type="nucleotide sequence ID" value="NZ_CP009244.1"/>
</dbReference>
<dbReference type="Proteomes" id="UP000006015">
    <property type="component" value="Unassembled WGS sequence"/>
</dbReference>
<feature type="domain" description="Integrase catalytic" evidence="1">
    <location>
        <begin position="38"/>
        <end position="220"/>
    </location>
</feature>
<protein>
    <submittedName>
        <fullName evidence="2">Integrase core domain protein</fullName>
    </submittedName>
</protein>
<keyword evidence="3" id="KW-1185">Reference proteome</keyword>
<dbReference type="InterPro" id="IPR012337">
    <property type="entry name" value="RNaseH-like_sf"/>
</dbReference>
<organism evidence="2 3">
    <name type="scientific">Corynebacterium ammoniagenes DSM 20306</name>
    <dbReference type="NCBI Taxonomy" id="649754"/>
    <lineage>
        <taxon>Bacteria</taxon>
        <taxon>Bacillati</taxon>
        <taxon>Actinomycetota</taxon>
        <taxon>Actinomycetes</taxon>
        <taxon>Mycobacteriales</taxon>
        <taxon>Corynebacteriaceae</taxon>
        <taxon>Corynebacterium</taxon>
    </lineage>
</organism>
<proteinExistence type="predicted"/>